<dbReference type="InterPro" id="IPR050391">
    <property type="entry name" value="Mito_Metabolite_Transporter"/>
</dbReference>
<dbReference type="InterPro" id="IPR032466">
    <property type="entry name" value="Metal_Hydrolase"/>
</dbReference>
<dbReference type="GO" id="GO:0055085">
    <property type="term" value="P:transmembrane transport"/>
    <property type="evidence" value="ECO:0007669"/>
    <property type="project" value="InterPro"/>
</dbReference>
<evidence type="ECO:0000256" key="4">
    <source>
        <dbReference type="ARBA" id="ARBA00022692"/>
    </source>
</evidence>
<dbReference type="PRINTS" id="PR00926">
    <property type="entry name" value="MITOCARRIER"/>
</dbReference>
<evidence type="ECO:0000256" key="5">
    <source>
        <dbReference type="ARBA" id="ARBA00022737"/>
    </source>
</evidence>
<dbReference type="SUPFAM" id="SSF48576">
    <property type="entry name" value="Terpenoid synthases"/>
    <property type="match status" value="1"/>
</dbReference>
<dbReference type="GO" id="GO:0005743">
    <property type="term" value="C:mitochondrial inner membrane"/>
    <property type="evidence" value="ECO:0007669"/>
    <property type="project" value="UniProtKB-SubCell"/>
</dbReference>
<feature type="repeat" description="Solcar" evidence="10">
    <location>
        <begin position="476"/>
        <end position="560"/>
    </location>
</feature>
<name>A0A8H5U7J7_9HYPO</name>
<dbReference type="Proteomes" id="UP000562682">
    <property type="component" value="Unassembled WGS sequence"/>
</dbReference>
<feature type="repeat" description="Solcar" evidence="10">
    <location>
        <begin position="569"/>
        <end position="654"/>
    </location>
</feature>
<dbReference type="InterPro" id="IPR008949">
    <property type="entry name" value="Isoprenoid_synthase_dom_sf"/>
</dbReference>
<sequence length="971" mass="109954">MDFCYSDEIKASRYETHGLDHDIPLRMHRDSLKEIDGALRAQKDWTRYVRPVHGYKGGLANPYGFISVTIPECRPERLEIVSYANEFAFLYDDDMEMLELKIPTKDLDNFLQPFVTPALKADARSRPEKRLQTQIFSEMMDIDPQRAITTTKAWVSFVQLASQTRMTPFETLEEYIPARVIDAGELNRIWFGSLTFGMGLTIPDEEYDLCMSLARPGYAALGLTNDLYSWEKERKAAQEMGQDYVFNAIWVIMKETAIGEEEAKEVCRRVILQNIEQFCGIVAKTKNDESLSRDLRVYIEAVMWSYIGNLVWSIYCPRQSADQNLMHHEFRIILFKSDKGVSLFHMKCSAYLDDIVEMDEQFSDLHHLKTQDRKGALESNIKYPFWFGGSASALAACVTHPLDLVKVRLQTRTVTVAPSFTSAVKIIISDEGVSGLYSGLTASVVRQLTYSGIRFGIYEELKSKAGPAPSSHFLLATAWCSGFAGGIAGNFADVLNVRMQHDGSLPPHQRHNYRHVGDGILRMAREEGISAYMRGWLPNCTRAATQTAGQLASYDIIKKSILDYQKSEETPTVQATSAFLAAVIAVTVTNPLDVLKTRAMSSTSTEGTGMVATAREAIRIEGPAWIFRGWVPSFLRVGPHTMLMIFRAIGITQRRNMATQVLTKSTKAELFPNGGWDTHHHIFEPSTFSYSPTRHLTPPAATVQSFKTFRQKLGITNSVLTHGLSYGDDCTSLKTFVTQLGKSSTSGVGVIDPENTTDDEIRDMQAAGICGLRVNLYHFKAMEDVELQKKTLRAYLERVTRLSLPWSLTMTTIRTDFWDTLEPFVREEVAPTGRPLITDHFGLLKAPSMLPAQYRQDPTQQPGFAPILRLVKDGLLYVKLSAPYRVSEQSPRYSDLKFLVRALVDANPRRVIWGSDWPHTPRMKVRSHEEAMKETPFLEVDDEAWLWSLREWLSDEEWQMLMVDNPKRLFG</sequence>
<dbReference type="Pfam" id="PF04909">
    <property type="entry name" value="Amidohydro_2"/>
    <property type="match status" value="1"/>
</dbReference>
<evidence type="ECO:0000256" key="7">
    <source>
        <dbReference type="ARBA" id="ARBA00022989"/>
    </source>
</evidence>
<evidence type="ECO:0000256" key="2">
    <source>
        <dbReference type="ARBA" id="ARBA00006375"/>
    </source>
</evidence>
<dbReference type="PROSITE" id="PS50920">
    <property type="entry name" value="SOLCAR"/>
    <property type="match status" value="3"/>
</dbReference>
<feature type="domain" description="Amidohydrolase-related" evidence="11">
    <location>
        <begin position="676"/>
        <end position="971"/>
    </location>
</feature>
<dbReference type="SUPFAM" id="SSF51556">
    <property type="entry name" value="Metallo-dependent hydrolases"/>
    <property type="match status" value="1"/>
</dbReference>
<organism evidence="12 13">
    <name type="scientific">Fusarium denticulatum</name>
    <dbReference type="NCBI Taxonomy" id="48507"/>
    <lineage>
        <taxon>Eukaryota</taxon>
        <taxon>Fungi</taxon>
        <taxon>Dikarya</taxon>
        <taxon>Ascomycota</taxon>
        <taxon>Pezizomycotina</taxon>
        <taxon>Sordariomycetes</taxon>
        <taxon>Hypocreomycetidae</taxon>
        <taxon>Hypocreales</taxon>
        <taxon>Nectriaceae</taxon>
        <taxon>Fusarium</taxon>
        <taxon>Fusarium fujikuroi species complex</taxon>
    </lineage>
</organism>
<dbReference type="Gene3D" id="3.20.20.140">
    <property type="entry name" value="Metal-dependent hydrolases"/>
    <property type="match status" value="1"/>
</dbReference>
<keyword evidence="9 10" id="KW-0472">Membrane</keyword>
<keyword evidence="8" id="KW-0496">Mitochondrion</keyword>
<dbReference type="Gene3D" id="1.10.600.10">
    <property type="entry name" value="Farnesyl Diphosphate Synthase"/>
    <property type="match status" value="1"/>
</dbReference>
<evidence type="ECO:0000256" key="10">
    <source>
        <dbReference type="PROSITE-ProRule" id="PRU00282"/>
    </source>
</evidence>
<dbReference type="Pfam" id="PF19086">
    <property type="entry name" value="Terpene_syn_C_2"/>
    <property type="match status" value="1"/>
</dbReference>
<keyword evidence="5" id="KW-0677">Repeat</keyword>
<protein>
    <recommendedName>
        <fullName evidence="11">Amidohydrolase-related domain-containing protein</fullName>
    </recommendedName>
</protein>
<keyword evidence="13" id="KW-1185">Reference proteome</keyword>
<dbReference type="InterPro" id="IPR002067">
    <property type="entry name" value="MCP"/>
</dbReference>
<evidence type="ECO:0000256" key="6">
    <source>
        <dbReference type="ARBA" id="ARBA00022792"/>
    </source>
</evidence>
<dbReference type="InterPro" id="IPR018108">
    <property type="entry name" value="MCP_transmembrane"/>
</dbReference>
<gene>
    <name evidence="12" type="ORF">FDENT_7138</name>
</gene>
<evidence type="ECO:0000313" key="13">
    <source>
        <dbReference type="Proteomes" id="UP000562682"/>
    </source>
</evidence>
<dbReference type="SUPFAM" id="SSF103506">
    <property type="entry name" value="Mitochondrial carrier"/>
    <property type="match status" value="1"/>
</dbReference>
<comment type="subcellular location">
    <subcellularLocation>
        <location evidence="1">Mitochondrion inner membrane</location>
        <topology evidence="1">Multi-pass membrane protein</topology>
    </subcellularLocation>
</comment>
<dbReference type="GO" id="GO:0016787">
    <property type="term" value="F:hydrolase activity"/>
    <property type="evidence" value="ECO:0007669"/>
    <property type="project" value="InterPro"/>
</dbReference>
<evidence type="ECO:0000259" key="11">
    <source>
        <dbReference type="Pfam" id="PF04909"/>
    </source>
</evidence>
<evidence type="ECO:0000256" key="8">
    <source>
        <dbReference type="ARBA" id="ARBA00023128"/>
    </source>
</evidence>
<dbReference type="EMBL" id="JAAOAK010000194">
    <property type="protein sequence ID" value="KAF5683526.1"/>
    <property type="molecule type" value="Genomic_DNA"/>
</dbReference>
<dbReference type="InterPro" id="IPR023395">
    <property type="entry name" value="MCP_dom_sf"/>
</dbReference>
<reference evidence="12 13" key="1">
    <citation type="submission" date="2020-05" db="EMBL/GenBank/DDBJ databases">
        <title>Identification and distribution of gene clusters putatively required for synthesis of sphingolipid metabolism inhibitors in phylogenetically diverse species of the filamentous fungus Fusarium.</title>
        <authorList>
            <person name="Kim H.-S."/>
            <person name="Busman M."/>
            <person name="Brown D.W."/>
            <person name="Divon H."/>
            <person name="Uhlig S."/>
            <person name="Proctor R.H."/>
        </authorList>
    </citation>
    <scope>NUCLEOTIDE SEQUENCE [LARGE SCALE GENOMIC DNA]</scope>
    <source>
        <strain evidence="12 13">NRRL 25311</strain>
    </source>
</reference>
<evidence type="ECO:0000256" key="1">
    <source>
        <dbReference type="ARBA" id="ARBA00004448"/>
    </source>
</evidence>
<feature type="repeat" description="Solcar" evidence="10">
    <location>
        <begin position="379"/>
        <end position="464"/>
    </location>
</feature>
<comment type="similarity">
    <text evidence="2">Belongs to the mitochondrial carrier (TC 2.A.29) family.</text>
</comment>
<dbReference type="InterPro" id="IPR006680">
    <property type="entry name" value="Amidohydro-rel"/>
</dbReference>
<dbReference type="PANTHER" id="PTHR45618">
    <property type="entry name" value="MITOCHONDRIAL DICARBOXYLATE CARRIER-RELATED"/>
    <property type="match status" value="1"/>
</dbReference>
<keyword evidence="7" id="KW-1133">Transmembrane helix</keyword>
<dbReference type="Pfam" id="PF00153">
    <property type="entry name" value="Mito_carr"/>
    <property type="match status" value="3"/>
</dbReference>
<evidence type="ECO:0000256" key="3">
    <source>
        <dbReference type="ARBA" id="ARBA00022448"/>
    </source>
</evidence>
<comment type="caution">
    <text evidence="12">The sequence shown here is derived from an EMBL/GenBank/DDBJ whole genome shotgun (WGS) entry which is preliminary data.</text>
</comment>
<keyword evidence="4 10" id="KW-0812">Transmembrane</keyword>
<accession>A0A8H5U7J7</accession>
<evidence type="ECO:0000313" key="12">
    <source>
        <dbReference type="EMBL" id="KAF5683526.1"/>
    </source>
</evidence>
<dbReference type="Gene3D" id="1.50.40.10">
    <property type="entry name" value="Mitochondrial carrier domain"/>
    <property type="match status" value="1"/>
</dbReference>
<proteinExistence type="inferred from homology"/>
<dbReference type="AlphaFoldDB" id="A0A8H5U7J7"/>
<keyword evidence="6" id="KW-0999">Mitochondrion inner membrane</keyword>
<evidence type="ECO:0000256" key="9">
    <source>
        <dbReference type="ARBA" id="ARBA00023136"/>
    </source>
</evidence>
<keyword evidence="3" id="KW-0813">Transport</keyword>